<accession>A0A2S4HBV9</accession>
<dbReference type="GO" id="GO:1990961">
    <property type="term" value="P:xenobiotic detoxification by transmembrane export across the plasma membrane"/>
    <property type="evidence" value="ECO:0007669"/>
    <property type="project" value="UniProtKB-ARBA"/>
</dbReference>
<proteinExistence type="inferred from homology"/>
<sequence length="111" mass="11771">MNAYIYLAIAIISEVIATSALKSSDGFSKLMPSIAVVLGYGIAFYCLSIVLRTMPVGITYAIWSGLGVVLIAIVGLLYYGQRLDLPALLGMCLIVAGVVVINVFSNSVTHQ</sequence>
<dbReference type="InterPro" id="IPR045324">
    <property type="entry name" value="Small_multidrug_res"/>
</dbReference>
<dbReference type="Proteomes" id="UP000237222">
    <property type="component" value="Unassembled WGS sequence"/>
</dbReference>
<dbReference type="OrthoDB" id="9808638at2"/>
<dbReference type="SUPFAM" id="SSF103481">
    <property type="entry name" value="Multidrug resistance efflux transporter EmrE"/>
    <property type="match status" value="1"/>
</dbReference>
<dbReference type="GO" id="GO:0015297">
    <property type="term" value="F:antiporter activity"/>
    <property type="evidence" value="ECO:0007669"/>
    <property type="project" value="TreeGrafter"/>
</dbReference>
<comment type="caution">
    <text evidence="10">The sequence shown here is derived from an EMBL/GenBank/DDBJ whole genome shotgun (WGS) entry which is preliminary data.</text>
</comment>
<evidence type="ECO:0000256" key="3">
    <source>
        <dbReference type="ARBA" id="ARBA00022475"/>
    </source>
</evidence>
<dbReference type="GO" id="GO:0015220">
    <property type="term" value="F:choline transmembrane transporter activity"/>
    <property type="evidence" value="ECO:0007669"/>
    <property type="project" value="TreeGrafter"/>
</dbReference>
<dbReference type="AlphaFoldDB" id="A0A2S4HBV9"/>
<dbReference type="PANTHER" id="PTHR30561:SF1">
    <property type="entry name" value="MULTIDRUG TRANSPORTER EMRE"/>
    <property type="match status" value="1"/>
</dbReference>
<dbReference type="PANTHER" id="PTHR30561">
    <property type="entry name" value="SMR FAMILY PROTON-DEPENDENT DRUG EFFLUX TRANSPORTER SUGE"/>
    <property type="match status" value="1"/>
</dbReference>
<protein>
    <submittedName>
        <fullName evidence="10">QacE family quaternary ammonium compound efflux SMR transporter</fullName>
    </submittedName>
</protein>
<keyword evidence="6 9" id="KW-0472">Membrane</keyword>
<keyword evidence="3" id="KW-1003">Cell membrane</keyword>
<name>A0A2S4HBV9_9GAMM</name>
<evidence type="ECO:0000256" key="4">
    <source>
        <dbReference type="ARBA" id="ARBA00022692"/>
    </source>
</evidence>
<evidence type="ECO:0000256" key="7">
    <source>
        <dbReference type="ARBA" id="ARBA00038032"/>
    </source>
</evidence>
<evidence type="ECO:0000256" key="5">
    <source>
        <dbReference type="ARBA" id="ARBA00022989"/>
    </source>
</evidence>
<evidence type="ECO:0000313" key="10">
    <source>
        <dbReference type="EMBL" id="POP51191.1"/>
    </source>
</evidence>
<feature type="transmembrane region" description="Helical" evidence="9">
    <location>
        <begin position="85"/>
        <end position="104"/>
    </location>
</feature>
<dbReference type="GO" id="GO:0005886">
    <property type="term" value="C:plasma membrane"/>
    <property type="evidence" value="ECO:0007669"/>
    <property type="project" value="UniProtKB-SubCell"/>
</dbReference>
<evidence type="ECO:0000256" key="9">
    <source>
        <dbReference type="SAM" id="Phobius"/>
    </source>
</evidence>
<dbReference type="InterPro" id="IPR000390">
    <property type="entry name" value="Small_drug/metabolite_transptr"/>
</dbReference>
<keyword evidence="5 9" id="KW-1133">Transmembrane helix</keyword>
<dbReference type="Gene3D" id="1.10.3730.20">
    <property type="match status" value="1"/>
</dbReference>
<gene>
    <name evidence="10" type="ORF">C0068_17885</name>
</gene>
<feature type="transmembrane region" description="Helical" evidence="9">
    <location>
        <begin position="58"/>
        <end position="79"/>
    </location>
</feature>
<reference evidence="10" key="1">
    <citation type="submission" date="2018-01" db="EMBL/GenBank/DDBJ databases">
        <authorList>
            <person name="Yu X.-D."/>
        </authorList>
    </citation>
    <scope>NUCLEOTIDE SEQUENCE</scope>
    <source>
        <strain evidence="10">ZX-21</strain>
    </source>
</reference>
<dbReference type="EMBL" id="PQGG01000042">
    <property type="protein sequence ID" value="POP51191.1"/>
    <property type="molecule type" value="Genomic_DNA"/>
</dbReference>
<dbReference type="RefSeq" id="WP_103685838.1">
    <property type="nucleotide sequence ID" value="NZ_PQGG01000042.1"/>
</dbReference>
<dbReference type="GO" id="GO:0015199">
    <property type="term" value="F:amino-acid betaine transmembrane transporter activity"/>
    <property type="evidence" value="ECO:0007669"/>
    <property type="project" value="TreeGrafter"/>
</dbReference>
<keyword evidence="2" id="KW-0813">Transport</keyword>
<organism evidence="10 11">
    <name type="scientific">Zhongshania marina</name>
    <dbReference type="NCBI Taxonomy" id="2304603"/>
    <lineage>
        <taxon>Bacteria</taxon>
        <taxon>Pseudomonadati</taxon>
        <taxon>Pseudomonadota</taxon>
        <taxon>Gammaproteobacteria</taxon>
        <taxon>Cellvibrionales</taxon>
        <taxon>Spongiibacteraceae</taxon>
        <taxon>Zhongshania</taxon>
    </lineage>
</organism>
<evidence type="ECO:0000256" key="1">
    <source>
        <dbReference type="ARBA" id="ARBA00004651"/>
    </source>
</evidence>
<dbReference type="InterPro" id="IPR037185">
    <property type="entry name" value="EmrE-like"/>
</dbReference>
<evidence type="ECO:0000313" key="11">
    <source>
        <dbReference type="Proteomes" id="UP000237222"/>
    </source>
</evidence>
<evidence type="ECO:0000256" key="2">
    <source>
        <dbReference type="ARBA" id="ARBA00022448"/>
    </source>
</evidence>
<dbReference type="GO" id="GO:0031460">
    <property type="term" value="P:glycine betaine transport"/>
    <property type="evidence" value="ECO:0007669"/>
    <property type="project" value="TreeGrafter"/>
</dbReference>
<feature type="transmembrane region" description="Helical" evidence="9">
    <location>
        <begin position="33"/>
        <end position="51"/>
    </location>
</feature>
<comment type="subcellular location">
    <subcellularLocation>
        <location evidence="1 8">Cell membrane</location>
        <topology evidence="1 8">Multi-pass membrane protein</topology>
    </subcellularLocation>
</comment>
<evidence type="ECO:0000256" key="8">
    <source>
        <dbReference type="RuleBase" id="RU003942"/>
    </source>
</evidence>
<dbReference type="Pfam" id="PF00893">
    <property type="entry name" value="Multi_Drug_Res"/>
    <property type="match status" value="1"/>
</dbReference>
<keyword evidence="4 8" id="KW-0812">Transmembrane</keyword>
<comment type="similarity">
    <text evidence="7 8">Belongs to the drug/metabolite transporter (DMT) superfamily. Small multidrug resistance (SMR) (TC 2.A.7.1) family.</text>
</comment>
<dbReference type="FunFam" id="1.10.3730.20:FF:000001">
    <property type="entry name" value="Quaternary ammonium compound resistance transporter SugE"/>
    <property type="match status" value="1"/>
</dbReference>
<evidence type="ECO:0000256" key="6">
    <source>
        <dbReference type="ARBA" id="ARBA00023136"/>
    </source>
</evidence>